<dbReference type="PROSITE" id="PS00375">
    <property type="entry name" value="UDPGT"/>
    <property type="match status" value="1"/>
</dbReference>
<dbReference type="InterPro" id="IPR002213">
    <property type="entry name" value="UDP_glucos_trans"/>
</dbReference>
<dbReference type="FunCoup" id="A0A6P4ACR7">
    <property type="interactions" value="253"/>
</dbReference>
<evidence type="ECO:0000256" key="5">
    <source>
        <dbReference type="RuleBase" id="RU362057"/>
    </source>
</evidence>
<organism evidence="6 7">
    <name type="scientific">Ziziphus jujuba</name>
    <name type="common">Chinese jujube</name>
    <name type="synonym">Ziziphus sativa</name>
    <dbReference type="NCBI Taxonomy" id="326968"/>
    <lineage>
        <taxon>Eukaryota</taxon>
        <taxon>Viridiplantae</taxon>
        <taxon>Streptophyta</taxon>
        <taxon>Embryophyta</taxon>
        <taxon>Tracheophyta</taxon>
        <taxon>Spermatophyta</taxon>
        <taxon>Magnoliopsida</taxon>
        <taxon>eudicotyledons</taxon>
        <taxon>Gunneridae</taxon>
        <taxon>Pentapetalae</taxon>
        <taxon>rosids</taxon>
        <taxon>fabids</taxon>
        <taxon>Rosales</taxon>
        <taxon>Rhamnaceae</taxon>
        <taxon>Paliureae</taxon>
        <taxon>Ziziphus</taxon>
    </lineage>
</organism>
<dbReference type="SUPFAM" id="SSF53756">
    <property type="entry name" value="UDP-Glycosyltransferase/glycogen phosphorylase"/>
    <property type="match status" value="1"/>
</dbReference>
<sequence length="482" mass="53912">MGRKNQKLNIFFFPFLAYGHMIPALDMAKLFAARGVKTTIITTPLNAPFFSKTIQRTRFLAQEIHIETIEFPSKESGLFQGCENVDSVPSQELVIPFYEATATLREPLEQLLGEHLPTCLVADMFFPWTTDAAAKFGIPRIVFHGMSFLSLSAWESIRLYEPHNKVLSDSEPFLIPNLPSEIKLTRFQLPEFIRQNVNNSMTKLLKEAEESGVRSYGVVVNSFYELEPAFADHYKKVLGVKAWQIGPFSLSNKENKEKSQRGVETSIDEEECLNWLNSKKPNSVVYVSFGSIAKFSASQLVEIALGLEASGQQFIWVVRCGTKNGDGNEDWLPEGFEERMEGKGLVIRGWAPQLLILDHEAVGAFVTHCGWNSTLEGVCAGVPMVTWPVFADHFFNEKLLTQVLKVGVGVGVQKWVRWEGDSVKREAVAKAVKYVMEGGEEIKEMRKKARALGVMAKRAVEEGGSSYSDLSALIEELRALAS</sequence>
<dbReference type="AlphaFoldDB" id="A0A6P4ACR7"/>
<dbReference type="InParanoid" id="A0A6P4ACR7"/>
<dbReference type="Proteomes" id="UP001652623">
    <property type="component" value="Chromosome 9"/>
</dbReference>
<proteinExistence type="inferred from homology"/>
<name>A0A6P4ACR7_ZIZJJ</name>
<keyword evidence="3 4" id="KW-0808">Transferase</keyword>
<dbReference type="CDD" id="cd03784">
    <property type="entry name" value="GT1_Gtf-like"/>
    <property type="match status" value="1"/>
</dbReference>
<evidence type="ECO:0000313" key="7">
    <source>
        <dbReference type="RefSeq" id="XP_015892859.3"/>
    </source>
</evidence>
<dbReference type="FunFam" id="3.40.50.2000:FF:000071">
    <property type="entry name" value="Glycosyltransferase"/>
    <property type="match status" value="1"/>
</dbReference>
<reference evidence="7" key="1">
    <citation type="submission" date="2025-08" db="UniProtKB">
        <authorList>
            <consortium name="RefSeq"/>
        </authorList>
    </citation>
    <scope>IDENTIFICATION</scope>
    <source>
        <tissue evidence="7">Seedling</tissue>
    </source>
</reference>
<dbReference type="Gene3D" id="3.40.50.2000">
    <property type="entry name" value="Glycogen Phosphorylase B"/>
    <property type="match status" value="2"/>
</dbReference>
<dbReference type="PANTHER" id="PTHR48047:SF45">
    <property type="entry name" value="SCOPOLETIN GLUCOSYLTRANSFERASE-LIKE"/>
    <property type="match status" value="1"/>
</dbReference>
<evidence type="ECO:0000256" key="1">
    <source>
        <dbReference type="ARBA" id="ARBA00009995"/>
    </source>
</evidence>
<accession>A0A6P4ACR7</accession>
<dbReference type="GeneID" id="107427039"/>
<dbReference type="PANTHER" id="PTHR48047">
    <property type="entry name" value="GLYCOSYLTRANSFERASE"/>
    <property type="match status" value="1"/>
</dbReference>
<gene>
    <name evidence="7" type="primary">LOC107427039</name>
</gene>
<dbReference type="InterPro" id="IPR035595">
    <property type="entry name" value="UDP_glycos_trans_CS"/>
</dbReference>
<protein>
    <recommendedName>
        <fullName evidence="5">Glycosyltransferase</fullName>
        <ecNumber evidence="5">2.4.1.-</ecNumber>
    </recommendedName>
</protein>
<dbReference type="FunFam" id="3.40.50.2000:FF:000047">
    <property type="entry name" value="Glycosyltransferase"/>
    <property type="match status" value="1"/>
</dbReference>
<dbReference type="Pfam" id="PF00201">
    <property type="entry name" value="UDPGT"/>
    <property type="match status" value="1"/>
</dbReference>
<dbReference type="RefSeq" id="XP_015892859.3">
    <property type="nucleotide sequence ID" value="XM_016037373.4"/>
</dbReference>
<dbReference type="EC" id="2.4.1.-" evidence="5"/>
<evidence type="ECO:0000313" key="6">
    <source>
        <dbReference type="Proteomes" id="UP001652623"/>
    </source>
</evidence>
<evidence type="ECO:0000256" key="4">
    <source>
        <dbReference type="RuleBase" id="RU003718"/>
    </source>
</evidence>
<evidence type="ECO:0000256" key="2">
    <source>
        <dbReference type="ARBA" id="ARBA00022676"/>
    </source>
</evidence>
<keyword evidence="6" id="KW-1185">Reference proteome</keyword>
<evidence type="ECO:0000256" key="3">
    <source>
        <dbReference type="ARBA" id="ARBA00022679"/>
    </source>
</evidence>
<dbReference type="GO" id="GO:0035251">
    <property type="term" value="F:UDP-glucosyltransferase activity"/>
    <property type="evidence" value="ECO:0007669"/>
    <property type="project" value="TreeGrafter"/>
</dbReference>
<dbReference type="KEGG" id="zju:107427039"/>
<comment type="similarity">
    <text evidence="1 4">Belongs to the UDP-glycosyltransferase family.</text>
</comment>
<keyword evidence="2 4" id="KW-0328">Glycosyltransferase</keyword>